<proteinExistence type="inferred from homology"/>
<dbReference type="GO" id="GO:0008202">
    <property type="term" value="P:steroid metabolic process"/>
    <property type="evidence" value="ECO:0007669"/>
    <property type="project" value="UniProtKB-ARBA"/>
</dbReference>
<dbReference type="AlphaFoldDB" id="A0A501PL17"/>
<dbReference type="InterPro" id="IPR050315">
    <property type="entry name" value="FAD-oxidoreductase_2"/>
</dbReference>
<keyword evidence="2" id="KW-0285">Flavoprotein</keyword>
<keyword evidence="11" id="KW-1185">Reference proteome</keyword>
<dbReference type="SUPFAM" id="SSF56425">
    <property type="entry name" value="Succinate dehydrogenase/fumarate reductase flavoprotein, catalytic domain"/>
    <property type="match status" value="1"/>
</dbReference>
<comment type="caution">
    <text evidence="10">The sequence shown here is derived from an EMBL/GenBank/DDBJ whole genome shotgun (WGS) entry which is preliminary data.</text>
</comment>
<evidence type="ECO:0000313" key="11">
    <source>
        <dbReference type="Proteomes" id="UP000319148"/>
    </source>
</evidence>
<feature type="domain" description="FAD-dependent oxidoreductase 2 FAD-binding" evidence="9">
    <location>
        <begin position="4"/>
        <end position="534"/>
    </location>
</feature>
<dbReference type="PANTHER" id="PTHR43400:SF10">
    <property type="entry name" value="3-OXOSTEROID 1-DEHYDROGENASE"/>
    <property type="match status" value="1"/>
</dbReference>
<comment type="similarity">
    <text evidence="6">Belongs to the FAD-dependent oxidoreductase 2 family. 3-oxosteroid dehydrogenase subfamily.</text>
</comment>
<dbReference type="Pfam" id="PF00890">
    <property type="entry name" value="FAD_binding_2"/>
    <property type="match status" value="1"/>
</dbReference>
<dbReference type="FunFam" id="3.50.50.60:FF:000208">
    <property type="entry name" value="3-ketosteroid dehydrogenase"/>
    <property type="match status" value="1"/>
</dbReference>
<gene>
    <name evidence="10" type="ORF">FIV46_08260</name>
</gene>
<dbReference type="InterPro" id="IPR027477">
    <property type="entry name" value="Succ_DH/fumarate_Rdtase_cat_sf"/>
</dbReference>
<evidence type="ECO:0000259" key="9">
    <source>
        <dbReference type="Pfam" id="PF00890"/>
    </source>
</evidence>
<dbReference type="Gene3D" id="3.50.50.60">
    <property type="entry name" value="FAD/NAD(P)-binding domain"/>
    <property type="match status" value="2"/>
</dbReference>
<accession>A0A501PL17</accession>
<dbReference type="InterPro" id="IPR003953">
    <property type="entry name" value="FAD-dep_OxRdtase_2_FAD-bd"/>
</dbReference>
<dbReference type="PRINTS" id="PR00411">
    <property type="entry name" value="PNDRDTASEI"/>
</dbReference>
<dbReference type="InterPro" id="IPR036188">
    <property type="entry name" value="FAD/NAD-bd_sf"/>
</dbReference>
<dbReference type="PANTHER" id="PTHR43400">
    <property type="entry name" value="FUMARATE REDUCTASE"/>
    <property type="match status" value="1"/>
</dbReference>
<reference evidence="11" key="1">
    <citation type="submission" date="2019-06" db="EMBL/GenBank/DDBJ databases">
        <title>The complete genome of Emcibacter congregatus ZYLT.</title>
        <authorList>
            <person name="Zhao Z."/>
        </authorList>
    </citation>
    <scope>NUCLEOTIDE SEQUENCE [LARGE SCALE GENOMIC DNA]</scope>
    <source>
        <strain evidence="11">MCCC 1A06723</strain>
    </source>
</reference>
<dbReference type="GO" id="GO:0047571">
    <property type="term" value="F:3-oxosteroid 1-dehydrogenase activity"/>
    <property type="evidence" value="ECO:0007669"/>
    <property type="project" value="UniProtKB-EC"/>
</dbReference>
<evidence type="ECO:0000256" key="3">
    <source>
        <dbReference type="ARBA" id="ARBA00022827"/>
    </source>
</evidence>
<keyword evidence="3" id="KW-0274">FAD</keyword>
<evidence type="ECO:0000313" key="10">
    <source>
        <dbReference type="EMBL" id="TPD60792.1"/>
    </source>
</evidence>
<dbReference type="EMBL" id="VFIY01000006">
    <property type="protein sequence ID" value="TPD60792.1"/>
    <property type="molecule type" value="Genomic_DNA"/>
</dbReference>
<comment type="catalytic activity">
    <reaction evidence="5">
        <text>a 3-oxosteroid + A = a 3-oxo-Delta(1)-steroid + AH2</text>
        <dbReference type="Rhea" id="RHEA:13329"/>
        <dbReference type="ChEBI" id="CHEBI:13193"/>
        <dbReference type="ChEBI" id="CHEBI:17499"/>
        <dbReference type="ChEBI" id="CHEBI:20156"/>
        <dbReference type="ChEBI" id="CHEBI:47788"/>
        <dbReference type="EC" id="1.3.99.4"/>
    </reaction>
</comment>
<evidence type="ECO:0000256" key="8">
    <source>
        <dbReference type="ARBA" id="ARBA00069709"/>
    </source>
</evidence>
<protein>
    <recommendedName>
        <fullName evidence="8">3-oxosteroid 1-dehydrogenase</fullName>
        <ecNumber evidence="7">1.3.99.4</ecNumber>
    </recommendedName>
</protein>
<evidence type="ECO:0000256" key="1">
    <source>
        <dbReference type="ARBA" id="ARBA00001974"/>
    </source>
</evidence>
<evidence type="ECO:0000256" key="5">
    <source>
        <dbReference type="ARBA" id="ARBA00051951"/>
    </source>
</evidence>
<evidence type="ECO:0000256" key="4">
    <source>
        <dbReference type="ARBA" id="ARBA00023002"/>
    </source>
</evidence>
<dbReference type="OrthoDB" id="3178130at2"/>
<dbReference type="EC" id="1.3.99.4" evidence="7"/>
<evidence type="ECO:0000256" key="2">
    <source>
        <dbReference type="ARBA" id="ARBA00022630"/>
    </source>
</evidence>
<dbReference type="Proteomes" id="UP000319148">
    <property type="component" value="Unassembled WGS sequence"/>
</dbReference>
<sequence>MSCDVLVVGTGAGALTAAIAAHDAGAQVLIVEKSDQYGGTSATSGGGIWIPNNHHLFEEGGDDSLDDARAYMAVMVGNAVSSDRIDAYLDQAPRMVRYLEDHTQARFAAMPYPDYFPEQKGGKRGYRTLEPLPTHAKILGAEFANLRPPHKQVTVLGRICITMKEGRAMLTQAKGSMLLAVKLMLKYWLDIPGRLQGRRDRRLTMGGALVARLRASLLDRKVPLLLSSPLTELVYDQDRVIGAVIEQDGQKKTITVRKGVILGAGGFEHNQALREKFLPKPSSRNWTAGNVHNTGDTLVAAMDIGAKTDLMDSAWWAPSIKVPGDDRAYILFAERSLPGNVIVNKAGERFANEAFPYLESGYAMYQADSIPSFCVFDATFRHKYPFGPLMPASVQSDDKLPSRICDLLFKADSIEELAERMGVDAAGLRKTIEKNNQYAATGRDPDYARGDSFYDQYYGDSHSGKNPCIAAIEKAPFYGIEVFPGDIGTKGGLLTDATARVLAEDGSVIEGLYAIGNTSSSVMGRSYPGAGSTIGPAMTFGFIAGHHAAGS</sequence>
<dbReference type="SUPFAM" id="SSF51905">
    <property type="entry name" value="FAD/NAD(P)-binding domain"/>
    <property type="match status" value="1"/>
</dbReference>
<name>A0A501PL17_9PROT</name>
<evidence type="ECO:0000256" key="6">
    <source>
        <dbReference type="ARBA" id="ARBA00061147"/>
    </source>
</evidence>
<comment type="cofactor">
    <cofactor evidence="1">
        <name>FAD</name>
        <dbReference type="ChEBI" id="CHEBI:57692"/>
    </cofactor>
</comment>
<organism evidence="10 11">
    <name type="scientific">Emcibacter nanhaiensis</name>
    <dbReference type="NCBI Taxonomy" id="1505037"/>
    <lineage>
        <taxon>Bacteria</taxon>
        <taxon>Pseudomonadati</taxon>
        <taxon>Pseudomonadota</taxon>
        <taxon>Alphaproteobacteria</taxon>
        <taxon>Emcibacterales</taxon>
        <taxon>Emcibacteraceae</taxon>
        <taxon>Emcibacter</taxon>
    </lineage>
</organism>
<keyword evidence="4" id="KW-0560">Oxidoreductase</keyword>
<evidence type="ECO:0000256" key="7">
    <source>
        <dbReference type="ARBA" id="ARBA00066536"/>
    </source>
</evidence>